<feature type="domain" description="Reverse transcriptase zinc-binding" evidence="1">
    <location>
        <begin position="236"/>
        <end position="300"/>
    </location>
</feature>
<dbReference type="EMBL" id="BKCJ010009072">
    <property type="protein sequence ID" value="GEU85267.1"/>
    <property type="molecule type" value="Genomic_DNA"/>
</dbReference>
<evidence type="ECO:0000259" key="1">
    <source>
        <dbReference type="Pfam" id="PF13966"/>
    </source>
</evidence>
<sequence length="403" mass="46362">MSIYKVSKGVLHELESIRSKFFNGIDPLERKITWIAWEKVLASKKNGGLGVSSLFALNRALLLKWVWRFLSNDGSLWSLVIKAIYGSSFETHSVKYSSTWCSILREVQVLSGKGFDFVSHVKKRVGNGQNTKFWLDTWILDSPLSVRFPRLFALDSNKQVSVASKWAASGFNASFRREIRDGVERQQWTDMLSILGTVILSPSFDHWVCGLNGDGTFRVKDIRAILDDMFLPSASEATRWVKYIPIKINVFNWRARLDRLPARCNLLNRGVVLESSLCPICGLVPEDAQHIFFQCELAKSVLLRICRWWDIHWGDATSFGDWNSWFSSIQLSSKLKLMLEGVFVVAWWHIGSFRNQTIFNDVTPRRVVLLDDIISRSFMGCSNRYSSSFSWDYWLKNPYLISL</sequence>
<gene>
    <name evidence="2" type="ORF">Tci_057245</name>
</gene>
<name>A0A6L2NI66_TANCI</name>
<organism evidence="2">
    <name type="scientific">Tanacetum cinerariifolium</name>
    <name type="common">Dalmatian daisy</name>
    <name type="synonym">Chrysanthemum cinerariifolium</name>
    <dbReference type="NCBI Taxonomy" id="118510"/>
    <lineage>
        <taxon>Eukaryota</taxon>
        <taxon>Viridiplantae</taxon>
        <taxon>Streptophyta</taxon>
        <taxon>Embryophyta</taxon>
        <taxon>Tracheophyta</taxon>
        <taxon>Spermatophyta</taxon>
        <taxon>Magnoliopsida</taxon>
        <taxon>eudicotyledons</taxon>
        <taxon>Gunneridae</taxon>
        <taxon>Pentapetalae</taxon>
        <taxon>asterids</taxon>
        <taxon>campanulids</taxon>
        <taxon>Asterales</taxon>
        <taxon>Asteraceae</taxon>
        <taxon>Asteroideae</taxon>
        <taxon>Anthemideae</taxon>
        <taxon>Anthemidinae</taxon>
        <taxon>Tanacetum</taxon>
    </lineage>
</organism>
<dbReference type="Pfam" id="PF13966">
    <property type="entry name" value="zf-RVT"/>
    <property type="match status" value="1"/>
</dbReference>
<dbReference type="AlphaFoldDB" id="A0A6L2NI66"/>
<reference evidence="2" key="1">
    <citation type="journal article" date="2019" name="Sci. Rep.">
        <title>Draft genome of Tanacetum cinerariifolium, the natural source of mosquito coil.</title>
        <authorList>
            <person name="Yamashiro T."/>
            <person name="Shiraishi A."/>
            <person name="Satake H."/>
            <person name="Nakayama K."/>
        </authorList>
    </citation>
    <scope>NUCLEOTIDE SEQUENCE</scope>
</reference>
<proteinExistence type="predicted"/>
<dbReference type="InterPro" id="IPR026960">
    <property type="entry name" value="RVT-Znf"/>
</dbReference>
<dbReference type="PANTHER" id="PTHR33116">
    <property type="entry name" value="REVERSE TRANSCRIPTASE ZINC-BINDING DOMAIN-CONTAINING PROTEIN-RELATED-RELATED"/>
    <property type="match status" value="1"/>
</dbReference>
<comment type="caution">
    <text evidence="2">The sequence shown here is derived from an EMBL/GenBank/DDBJ whole genome shotgun (WGS) entry which is preliminary data.</text>
</comment>
<accession>A0A6L2NI66</accession>
<protein>
    <recommendedName>
        <fullName evidence="1">Reverse transcriptase zinc-binding domain-containing protein</fullName>
    </recommendedName>
</protein>
<dbReference type="PANTHER" id="PTHR33116:SF78">
    <property type="entry name" value="OS12G0587133 PROTEIN"/>
    <property type="match status" value="1"/>
</dbReference>
<evidence type="ECO:0000313" key="2">
    <source>
        <dbReference type="EMBL" id="GEU85267.1"/>
    </source>
</evidence>